<dbReference type="InterPro" id="IPR057600">
    <property type="entry name" value="TORTIFOLIA1/SINE1-2_N"/>
</dbReference>
<dbReference type="Pfam" id="PF24714">
    <property type="entry name" value="TOR1L1_N"/>
    <property type="match status" value="1"/>
</dbReference>
<evidence type="ECO:0000259" key="2">
    <source>
        <dbReference type="Pfam" id="PF24714"/>
    </source>
</evidence>
<accession>A0A7J7NY31</accession>
<dbReference type="GO" id="GO:0008017">
    <property type="term" value="F:microtubule binding"/>
    <property type="evidence" value="ECO:0007669"/>
    <property type="project" value="InterPro"/>
</dbReference>
<evidence type="ECO:0000256" key="1">
    <source>
        <dbReference type="SAM" id="MobiDB-lite"/>
    </source>
</evidence>
<dbReference type="OrthoDB" id="1904066at2759"/>
<comment type="caution">
    <text evidence="3">The sequence shown here is derived from an EMBL/GenBank/DDBJ whole genome shotgun (WGS) entry which is preliminary data.</text>
</comment>
<dbReference type="Gene3D" id="1.25.10.10">
    <property type="entry name" value="Leucine-rich Repeat Variant"/>
    <property type="match status" value="1"/>
</dbReference>
<evidence type="ECO:0000313" key="3">
    <source>
        <dbReference type="EMBL" id="KAF6172106.1"/>
    </source>
</evidence>
<dbReference type="EMBL" id="JACGCM010000445">
    <property type="protein sequence ID" value="KAF6172106.1"/>
    <property type="molecule type" value="Genomic_DNA"/>
</dbReference>
<dbReference type="PANTHER" id="PTHR31355:SF8">
    <property type="entry name" value="TORTIFOLIA1-LIKE PROTEIN 3"/>
    <property type="match status" value="1"/>
</dbReference>
<feature type="compositionally biased region" description="Basic and acidic residues" evidence="1">
    <location>
        <begin position="258"/>
        <end position="280"/>
    </location>
</feature>
<feature type="compositionally biased region" description="Polar residues" evidence="1">
    <location>
        <begin position="170"/>
        <end position="180"/>
    </location>
</feature>
<dbReference type="SUPFAM" id="SSF48371">
    <property type="entry name" value="ARM repeat"/>
    <property type="match status" value="1"/>
</dbReference>
<organism evidence="3 4">
    <name type="scientific">Kingdonia uniflora</name>
    <dbReference type="NCBI Taxonomy" id="39325"/>
    <lineage>
        <taxon>Eukaryota</taxon>
        <taxon>Viridiplantae</taxon>
        <taxon>Streptophyta</taxon>
        <taxon>Embryophyta</taxon>
        <taxon>Tracheophyta</taxon>
        <taxon>Spermatophyta</taxon>
        <taxon>Magnoliopsida</taxon>
        <taxon>Ranunculales</taxon>
        <taxon>Circaeasteraceae</taxon>
        <taxon>Kingdonia</taxon>
    </lineage>
</organism>
<feature type="domain" description="TORTIFOLIA1/SINE1-2 N-terminal" evidence="2">
    <location>
        <begin position="25"/>
        <end position="159"/>
    </location>
</feature>
<sequence length="340" mass="37704">MVHIVNKTNIVADNLGGMRAGVMFMIGSALCLASAIEVSTDPESAQLSRLLPRLLKLLRIESFKTKPMLLSLIGSIVESSVALSESLLENLVNCMMVFLSSEDWATRKGASEALERLVLAKRNVLLESKSACLISFEARKFDKVKVVRDAMNRRLEVRKDVPDVSDEVSPLSQSGSCSKENASDGRYPNKKTTARTFDSPQTNKMRTPAARQRSSLKSRVTKSSPALLRKLDNKKPTTLKFKIGGPHTPPFAEVGDSNLHRKDERASESGDNENNRRQKPEIKCALFDNKVHRFGGSWSGSRVVLVHQEVIMESTVLVSNTIEEIYSNQKNNEDLSLICT</sequence>
<proteinExistence type="predicted"/>
<dbReference type="InterPro" id="IPR033337">
    <property type="entry name" value="TORTIFOLIA1/SINE1-2"/>
</dbReference>
<reference evidence="3 4" key="1">
    <citation type="journal article" date="2020" name="IScience">
        <title>Genome Sequencing of the Endangered Kingdonia uniflora (Circaeasteraceae, Ranunculales) Reveals Potential Mechanisms of Evolutionary Specialization.</title>
        <authorList>
            <person name="Sun Y."/>
            <person name="Deng T."/>
            <person name="Zhang A."/>
            <person name="Moore M.J."/>
            <person name="Landis J.B."/>
            <person name="Lin N."/>
            <person name="Zhang H."/>
            <person name="Zhang X."/>
            <person name="Huang J."/>
            <person name="Zhang X."/>
            <person name="Sun H."/>
            <person name="Wang H."/>
        </authorList>
    </citation>
    <scope>NUCLEOTIDE SEQUENCE [LARGE SCALE GENOMIC DNA]</scope>
    <source>
        <strain evidence="3">TB1705</strain>
        <tissue evidence="3">Leaf</tissue>
    </source>
</reference>
<feature type="compositionally biased region" description="Polar residues" evidence="1">
    <location>
        <begin position="194"/>
        <end position="205"/>
    </location>
</feature>
<dbReference type="GO" id="GO:0005874">
    <property type="term" value="C:microtubule"/>
    <property type="evidence" value="ECO:0007669"/>
    <property type="project" value="InterPro"/>
</dbReference>
<dbReference type="AlphaFoldDB" id="A0A7J7NY31"/>
<dbReference type="InterPro" id="IPR016024">
    <property type="entry name" value="ARM-type_fold"/>
</dbReference>
<keyword evidence="4" id="KW-1185">Reference proteome</keyword>
<dbReference type="PANTHER" id="PTHR31355">
    <property type="entry name" value="MICROTUBULE-ASSOCIATED PROTEIN TORTIFOLIA1"/>
    <property type="match status" value="1"/>
</dbReference>
<protein>
    <recommendedName>
        <fullName evidence="2">TORTIFOLIA1/SINE1-2 N-terminal domain-containing protein</fullName>
    </recommendedName>
</protein>
<dbReference type="InterPro" id="IPR011989">
    <property type="entry name" value="ARM-like"/>
</dbReference>
<feature type="region of interest" description="Disordered" evidence="1">
    <location>
        <begin position="162"/>
        <end position="280"/>
    </location>
</feature>
<gene>
    <name evidence="3" type="ORF">GIB67_029524</name>
</gene>
<evidence type="ECO:0000313" key="4">
    <source>
        <dbReference type="Proteomes" id="UP000541444"/>
    </source>
</evidence>
<name>A0A7J7NY31_9MAGN</name>
<dbReference type="Proteomes" id="UP000541444">
    <property type="component" value="Unassembled WGS sequence"/>
</dbReference>